<feature type="transmembrane region" description="Helical" evidence="2">
    <location>
        <begin position="111"/>
        <end position="128"/>
    </location>
</feature>
<sequence length="319" mass="34988">MAETTAAATSSPSGAKGPALDELMLAMDVVDTLRHQEDVALRELAQEGRDDVLKERLRRIYESQGLTVSDRILDEGIKALKESRFTYEQTPPGLSRTLAGLWVRRGAFGKALVVLVMLAVAWIGWSVWQQTVAERTAEAARIELTETLPRQIAAAGQAALAEARTDDARERVEQLQSDASAALARSDAEAARVALADLDRVRGDLMRVYELRIVSRPGEQSGIFRIPDVNSGARNYYLIVEAVTPDGQLLSFPIRSEENGQTKTVSKWGVRVPQQTYEAVRRDKTDDGILQGEVLATKPRGALEPVFSMAVSGGEITEW</sequence>
<dbReference type="InterPro" id="IPR045964">
    <property type="entry name" value="DUF6384"/>
</dbReference>
<keyword evidence="1" id="KW-0175">Coiled coil</keyword>
<keyword evidence="2" id="KW-0812">Transmembrane</keyword>
<keyword evidence="2" id="KW-1133">Transmembrane helix</keyword>
<keyword evidence="4" id="KW-1185">Reference proteome</keyword>
<keyword evidence="2" id="KW-0472">Membrane</keyword>
<accession>A0A1X7EJL3</accession>
<feature type="coiled-coil region" evidence="1">
    <location>
        <begin position="158"/>
        <end position="185"/>
    </location>
</feature>
<protein>
    <submittedName>
        <fullName evidence="3">Uncharacterized protein</fullName>
    </submittedName>
</protein>
<organism evidence="3 4">
    <name type="scientific">Xaviernesmea oryzae</name>
    <dbReference type="NCBI Taxonomy" id="464029"/>
    <lineage>
        <taxon>Bacteria</taxon>
        <taxon>Pseudomonadati</taxon>
        <taxon>Pseudomonadota</taxon>
        <taxon>Alphaproteobacteria</taxon>
        <taxon>Hyphomicrobiales</taxon>
        <taxon>Rhizobiaceae</taxon>
        <taxon>Rhizobium/Agrobacterium group</taxon>
        <taxon>Xaviernesmea</taxon>
    </lineage>
</organism>
<evidence type="ECO:0000256" key="1">
    <source>
        <dbReference type="SAM" id="Coils"/>
    </source>
</evidence>
<dbReference type="STRING" id="464029.SAMN02982989_1402"/>
<evidence type="ECO:0000256" key="2">
    <source>
        <dbReference type="SAM" id="Phobius"/>
    </source>
</evidence>
<dbReference type="EMBL" id="FXAF01000006">
    <property type="protein sequence ID" value="SMF35027.1"/>
    <property type="molecule type" value="Genomic_DNA"/>
</dbReference>
<dbReference type="RefSeq" id="WP_085421714.1">
    <property type="nucleotide sequence ID" value="NZ_FXAF01000006.1"/>
</dbReference>
<proteinExistence type="predicted"/>
<dbReference type="Pfam" id="PF19911">
    <property type="entry name" value="DUF6384"/>
    <property type="match status" value="1"/>
</dbReference>
<dbReference type="OrthoDB" id="6115808at2"/>
<name>A0A1X7EJL3_9HYPH</name>
<evidence type="ECO:0000313" key="4">
    <source>
        <dbReference type="Proteomes" id="UP000192903"/>
    </source>
</evidence>
<gene>
    <name evidence="3" type="ORF">SAMN02982989_1402</name>
</gene>
<reference evidence="4" key="1">
    <citation type="submission" date="2017-04" db="EMBL/GenBank/DDBJ databases">
        <authorList>
            <person name="Varghese N."/>
            <person name="Submissions S."/>
        </authorList>
    </citation>
    <scope>NUCLEOTIDE SEQUENCE [LARGE SCALE GENOMIC DNA]</scope>
    <source>
        <strain evidence="4">B4P</strain>
    </source>
</reference>
<dbReference type="AlphaFoldDB" id="A0A1X7EJL3"/>
<evidence type="ECO:0000313" key="3">
    <source>
        <dbReference type="EMBL" id="SMF35027.1"/>
    </source>
</evidence>
<dbReference type="Proteomes" id="UP000192903">
    <property type="component" value="Unassembled WGS sequence"/>
</dbReference>